<dbReference type="KEGG" id="step:IC006_0280"/>
<keyword evidence="1" id="KW-1133">Transmembrane helix</keyword>
<gene>
    <name evidence="2" type="ORF">IC006_0280</name>
</gene>
<proteinExistence type="predicted"/>
<dbReference type="EMBL" id="AP018929">
    <property type="protein sequence ID" value="BBG22996.1"/>
    <property type="molecule type" value="Genomic_DNA"/>
</dbReference>
<keyword evidence="3" id="KW-1185">Reference proteome</keyword>
<dbReference type="AlphaFoldDB" id="A0A510DS40"/>
<evidence type="ECO:0000313" key="2">
    <source>
        <dbReference type="EMBL" id="BBG22996.1"/>
    </source>
</evidence>
<evidence type="ECO:0000256" key="1">
    <source>
        <dbReference type="SAM" id="Phobius"/>
    </source>
</evidence>
<reference evidence="2 3" key="1">
    <citation type="journal article" date="2020" name="Int. J. Syst. Evol. Microbiol.">
        <title>Sulfuracidifex tepidarius gen. nov., sp. nov. and transfer of Sulfolobus metallicus Huber and Stetter 1992 to the genus Sulfuracidifex as Sulfuracidifex metallicus comb. nov.</title>
        <authorList>
            <person name="Itoh T."/>
            <person name="Miura T."/>
            <person name="Sakai H.D."/>
            <person name="Kato S."/>
            <person name="Ohkuma M."/>
            <person name="Takashina T."/>
        </authorList>
    </citation>
    <scope>NUCLEOTIDE SEQUENCE [LARGE SCALE GENOMIC DNA]</scope>
    <source>
        <strain evidence="2 3">IC-006</strain>
    </source>
</reference>
<accession>A0A510DS40</accession>
<keyword evidence="1" id="KW-0472">Membrane</keyword>
<feature type="transmembrane region" description="Helical" evidence="1">
    <location>
        <begin position="12"/>
        <end position="36"/>
    </location>
</feature>
<name>A0A510DS40_9CREN</name>
<evidence type="ECO:0000313" key="3">
    <source>
        <dbReference type="Proteomes" id="UP000322983"/>
    </source>
</evidence>
<organism evidence="2 3">
    <name type="scientific">Sulfuracidifex tepidarius</name>
    <dbReference type="NCBI Taxonomy" id="1294262"/>
    <lineage>
        <taxon>Archaea</taxon>
        <taxon>Thermoproteota</taxon>
        <taxon>Thermoprotei</taxon>
        <taxon>Sulfolobales</taxon>
        <taxon>Sulfolobaceae</taxon>
        <taxon>Sulfuracidifex</taxon>
    </lineage>
</organism>
<protein>
    <submittedName>
        <fullName evidence="2">Uncharacterized protein</fullName>
    </submittedName>
</protein>
<dbReference type="Proteomes" id="UP000322983">
    <property type="component" value="Chromosome"/>
</dbReference>
<keyword evidence="1" id="KW-0812">Transmembrane</keyword>
<sequence>MKLSSTTVVMVLVMFVMVLVMFVMVLVMFVMVLMMFMTRRGHPFRPSSYVFLRVGLKSPFTTV</sequence>